<dbReference type="Pfam" id="PF10192">
    <property type="entry name" value="GPR180-TMEM145_TM"/>
    <property type="match status" value="1"/>
</dbReference>
<dbReference type="EMBL" id="CAUJNA010003520">
    <property type="protein sequence ID" value="CAJ1404022.1"/>
    <property type="molecule type" value="Genomic_DNA"/>
</dbReference>
<feature type="transmembrane region" description="Helical" evidence="2">
    <location>
        <begin position="290"/>
        <end position="309"/>
    </location>
</feature>
<sequence length="477" mass="53089">MRCVIFLWLLRHAAGWRTFGVLPNLGSFTEYVGKFCFDFKKVPPGAPKPAVGSIEVLLRGRVASARPLRATQGPPCYGPCESDGGLYLFVFDDEQAHGQLVRQKFGQMSCEDMRHRANWALPIRFENSEQFLWKENITEGIRPRFWYFVFAACGVQMVVPPAFDIHATNILQGFQSEFGLDQEGTLLLQVTAAVGFLGLFLGIRQANQATGSEALRSRSLLRILLVSASMSSIGACCLCLHWSVFASDGEGLLALQVAGVGLLAGAKSLLAILQLLLAKGWALFYSPQQLLQRQVLMGAVLLIILLSVLCELHEVLFHDWSAQIYMYENWSGIIILMLNCCIFLEAWRSMRETFLLETSDEMRRFYVYVSGVSILYFLTLPLVCLLASMLARWVRAKYVDRAEVGCRFLATLLLAWLLRPARMDAMINARMEESVETLGEPCEEAQIIAASGSVPLRQGADRSPEAAQAPNSGLPQE</sequence>
<keyword evidence="6" id="KW-1185">Reference proteome</keyword>
<dbReference type="InterPro" id="IPR019336">
    <property type="entry name" value="GPR180/TMEM145_TM"/>
</dbReference>
<reference evidence="5" key="1">
    <citation type="submission" date="2023-08" db="EMBL/GenBank/DDBJ databases">
        <authorList>
            <person name="Chen Y."/>
            <person name="Shah S."/>
            <person name="Dougan E. K."/>
            <person name="Thang M."/>
            <person name="Chan C."/>
        </authorList>
    </citation>
    <scope>NUCLEOTIDE SEQUENCE</scope>
</reference>
<evidence type="ECO:0000256" key="3">
    <source>
        <dbReference type="SAM" id="SignalP"/>
    </source>
</evidence>
<feature type="chain" id="PRO_5041249738" description="GPR180/TMEM145 transmembrane domain-containing protein" evidence="3">
    <location>
        <begin position="16"/>
        <end position="477"/>
    </location>
</feature>
<comment type="caution">
    <text evidence="5">The sequence shown here is derived from an EMBL/GenBank/DDBJ whole genome shotgun (WGS) entry which is preliminary data.</text>
</comment>
<evidence type="ECO:0000313" key="6">
    <source>
        <dbReference type="Proteomes" id="UP001178507"/>
    </source>
</evidence>
<evidence type="ECO:0000256" key="2">
    <source>
        <dbReference type="SAM" id="Phobius"/>
    </source>
</evidence>
<dbReference type="InterPro" id="IPR047831">
    <property type="entry name" value="GPR180/TMEM145"/>
</dbReference>
<evidence type="ECO:0000313" key="5">
    <source>
        <dbReference type="EMBL" id="CAJ1404022.1"/>
    </source>
</evidence>
<keyword evidence="2" id="KW-0812">Transmembrane</keyword>
<keyword evidence="2" id="KW-1133">Transmembrane helix</keyword>
<feature type="transmembrane region" description="Helical" evidence="2">
    <location>
        <begin position="329"/>
        <end position="347"/>
    </location>
</feature>
<feature type="signal peptide" evidence="3">
    <location>
        <begin position="1"/>
        <end position="15"/>
    </location>
</feature>
<name>A0AA36JE87_9DINO</name>
<proteinExistence type="predicted"/>
<dbReference type="PANTHER" id="PTHR23252">
    <property type="entry name" value="INTIMAL THICKNESS RECEPTOR-RELATED"/>
    <property type="match status" value="1"/>
</dbReference>
<dbReference type="PANTHER" id="PTHR23252:SF24">
    <property type="entry name" value="TRANSMEMBRANE PROTEIN 145"/>
    <property type="match status" value="1"/>
</dbReference>
<dbReference type="GO" id="GO:0019236">
    <property type="term" value="P:response to pheromone"/>
    <property type="evidence" value="ECO:0007669"/>
    <property type="project" value="InterPro"/>
</dbReference>
<evidence type="ECO:0000256" key="1">
    <source>
        <dbReference type="SAM" id="MobiDB-lite"/>
    </source>
</evidence>
<feature type="transmembrane region" description="Helical" evidence="2">
    <location>
        <begin position="186"/>
        <end position="203"/>
    </location>
</feature>
<feature type="region of interest" description="Disordered" evidence="1">
    <location>
        <begin position="455"/>
        <end position="477"/>
    </location>
</feature>
<dbReference type="GO" id="GO:0007186">
    <property type="term" value="P:G protein-coupled receptor signaling pathway"/>
    <property type="evidence" value="ECO:0007669"/>
    <property type="project" value="InterPro"/>
</dbReference>
<feature type="transmembrane region" description="Helical" evidence="2">
    <location>
        <begin position="223"/>
        <end position="245"/>
    </location>
</feature>
<evidence type="ECO:0000259" key="4">
    <source>
        <dbReference type="Pfam" id="PF10192"/>
    </source>
</evidence>
<dbReference type="Proteomes" id="UP001178507">
    <property type="component" value="Unassembled WGS sequence"/>
</dbReference>
<accession>A0AA36JE87</accession>
<feature type="transmembrane region" description="Helical" evidence="2">
    <location>
        <begin position="402"/>
        <end position="421"/>
    </location>
</feature>
<dbReference type="AlphaFoldDB" id="A0AA36JE87"/>
<feature type="transmembrane region" description="Helical" evidence="2">
    <location>
        <begin position="257"/>
        <end position="278"/>
    </location>
</feature>
<protein>
    <recommendedName>
        <fullName evidence="4">GPR180/TMEM145 transmembrane domain-containing protein</fullName>
    </recommendedName>
</protein>
<feature type="domain" description="GPR180/TMEM145 transmembrane" evidence="4">
    <location>
        <begin position="196"/>
        <end position="414"/>
    </location>
</feature>
<keyword evidence="2" id="KW-0472">Membrane</keyword>
<keyword evidence="3" id="KW-0732">Signal</keyword>
<feature type="transmembrane region" description="Helical" evidence="2">
    <location>
        <begin position="367"/>
        <end position="390"/>
    </location>
</feature>
<organism evidence="5 6">
    <name type="scientific">Effrenium voratum</name>
    <dbReference type="NCBI Taxonomy" id="2562239"/>
    <lineage>
        <taxon>Eukaryota</taxon>
        <taxon>Sar</taxon>
        <taxon>Alveolata</taxon>
        <taxon>Dinophyceae</taxon>
        <taxon>Suessiales</taxon>
        <taxon>Symbiodiniaceae</taxon>
        <taxon>Effrenium</taxon>
    </lineage>
</organism>
<gene>
    <name evidence="5" type="ORF">EVOR1521_LOCUS26563</name>
</gene>